<feature type="region of interest" description="Disordered" evidence="5">
    <location>
        <begin position="167"/>
        <end position="186"/>
    </location>
</feature>
<gene>
    <name evidence="7" type="ORF">S01H4_50345</name>
</gene>
<dbReference type="GO" id="GO:0046872">
    <property type="term" value="F:metal ion binding"/>
    <property type="evidence" value="ECO:0007669"/>
    <property type="project" value="UniProtKB-KW"/>
</dbReference>
<evidence type="ECO:0000256" key="2">
    <source>
        <dbReference type="ARBA" id="ARBA00022723"/>
    </source>
</evidence>
<keyword evidence="2" id="KW-0479">Metal-binding</keyword>
<comment type="cofactor">
    <cofactor evidence="1">
        <name>Zn(2+)</name>
        <dbReference type="ChEBI" id="CHEBI:29105"/>
    </cofactor>
</comment>
<protein>
    <recommendedName>
        <fullName evidence="6">Metallo-beta-lactamase domain-containing protein</fullName>
    </recommendedName>
</protein>
<dbReference type="Pfam" id="PF00753">
    <property type="entry name" value="Lactamase_B"/>
    <property type="match status" value="1"/>
</dbReference>
<dbReference type="Gene3D" id="3.60.15.10">
    <property type="entry name" value="Ribonuclease Z/Hydroxyacylglutathione hydrolase-like"/>
    <property type="match status" value="1"/>
</dbReference>
<dbReference type="PANTHER" id="PTHR46233">
    <property type="entry name" value="HYDROXYACYLGLUTATHIONE HYDROLASE GLOC"/>
    <property type="match status" value="1"/>
</dbReference>
<evidence type="ECO:0000313" key="7">
    <source>
        <dbReference type="EMBL" id="GAG91234.1"/>
    </source>
</evidence>
<dbReference type="InterPro" id="IPR001279">
    <property type="entry name" value="Metallo-B-lactamas"/>
</dbReference>
<dbReference type="PANTHER" id="PTHR46233:SF3">
    <property type="entry name" value="HYDROXYACYLGLUTATHIONE HYDROLASE GLOC"/>
    <property type="match status" value="1"/>
</dbReference>
<dbReference type="SUPFAM" id="SSF56281">
    <property type="entry name" value="Metallo-hydrolase/oxidoreductase"/>
    <property type="match status" value="1"/>
</dbReference>
<dbReference type="InterPro" id="IPR051453">
    <property type="entry name" value="MBL_Glyoxalase_II"/>
</dbReference>
<dbReference type="GO" id="GO:0016787">
    <property type="term" value="F:hydrolase activity"/>
    <property type="evidence" value="ECO:0007669"/>
    <property type="project" value="UniProtKB-KW"/>
</dbReference>
<keyword evidence="4" id="KW-0862">Zinc</keyword>
<organism evidence="7">
    <name type="scientific">marine sediment metagenome</name>
    <dbReference type="NCBI Taxonomy" id="412755"/>
    <lineage>
        <taxon>unclassified sequences</taxon>
        <taxon>metagenomes</taxon>
        <taxon>ecological metagenomes</taxon>
    </lineage>
</organism>
<proteinExistence type="predicted"/>
<evidence type="ECO:0000259" key="6">
    <source>
        <dbReference type="SMART" id="SM00849"/>
    </source>
</evidence>
<sequence>EAKEAAIIDPSAEGEEILKVIKDNNLKVIYIINTHGHIDHIGANAEIKEATGAKILIHEDDRNLLSSPVKNLAIFLGRMTKSPPADRLLKGGEIISLGKLKLKVIHTPGHTRGSISLLVNNTLFTGDTLLRNSIGRTDLPGASEKMLVQCIKEKLLPLGDEVKIYPGHGEESTIGQEKRNNPFLQE</sequence>
<dbReference type="AlphaFoldDB" id="X1B667"/>
<reference evidence="7" key="1">
    <citation type="journal article" date="2014" name="Front. Microbiol.">
        <title>High frequency of phylogenetically diverse reductive dehalogenase-homologous genes in deep subseafloor sedimentary metagenomes.</title>
        <authorList>
            <person name="Kawai M."/>
            <person name="Futagami T."/>
            <person name="Toyoda A."/>
            <person name="Takaki Y."/>
            <person name="Nishi S."/>
            <person name="Hori S."/>
            <person name="Arai W."/>
            <person name="Tsubouchi T."/>
            <person name="Morono Y."/>
            <person name="Uchiyama I."/>
            <person name="Ito T."/>
            <person name="Fujiyama A."/>
            <person name="Inagaki F."/>
            <person name="Takami H."/>
        </authorList>
    </citation>
    <scope>NUCLEOTIDE SEQUENCE</scope>
    <source>
        <strain evidence="7">Expedition CK06-06</strain>
    </source>
</reference>
<dbReference type="EMBL" id="BART01028579">
    <property type="protein sequence ID" value="GAG91234.1"/>
    <property type="molecule type" value="Genomic_DNA"/>
</dbReference>
<accession>X1B667</accession>
<evidence type="ECO:0000256" key="3">
    <source>
        <dbReference type="ARBA" id="ARBA00022801"/>
    </source>
</evidence>
<name>X1B667_9ZZZZ</name>
<feature type="domain" description="Metallo-beta-lactamase" evidence="6">
    <location>
        <begin position="1"/>
        <end position="168"/>
    </location>
</feature>
<dbReference type="InterPro" id="IPR036866">
    <property type="entry name" value="RibonucZ/Hydroxyglut_hydro"/>
</dbReference>
<feature type="non-terminal residue" evidence="7">
    <location>
        <position position="1"/>
    </location>
</feature>
<evidence type="ECO:0000256" key="1">
    <source>
        <dbReference type="ARBA" id="ARBA00001947"/>
    </source>
</evidence>
<keyword evidence="3" id="KW-0378">Hydrolase</keyword>
<evidence type="ECO:0000256" key="4">
    <source>
        <dbReference type="ARBA" id="ARBA00022833"/>
    </source>
</evidence>
<comment type="caution">
    <text evidence="7">The sequence shown here is derived from an EMBL/GenBank/DDBJ whole genome shotgun (WGS) entry which is preliminary data.</text>
</comment>
<dbReference type="SMART" id="SM00849">
    <property type="entry name" value="Lactamase_B"/>
    <property type="match status" value="1"/>
</dbReference>
<dbReference type="CDD" id="cd06262">
    <property type="entry name" value="metallo-hydrolase-like_MBL-fold"/>
    <property type="match status" value="1"/>
</dbReference>
<feature type="compositionally biased region" description="Basic and acidic residues" evidence="5">
    <location>
        <begin position="167"/>
        <end position="180"/>
    </location>
</feature>
<evidence type="ECO:0000256" key="5">
    <source>
        <dbReference type="SAM" id="MobiDB-lite"/>
    </source>
</evidence>